<name>A0AAE0NRZ9_9PEZI</name>
<gene>
    <name evidence="2" type="ORF">B0H63DRAFT_139153</name>
</gene>
<feature type="chain" id="PRO_5041949923" description="Secreted protein" evidence="1">
    <location>
        <begin position="25"/>
        <end position="162"/>
    </location>
</feature>
<evidence type="ECO:0000256" key="1">
    <source>
        <dbReference type="SAM" id="SignalP"/>
    </source>
</evidence>
<dbReference type="EMBL" id="JAULSW010000003">
    <property type="protein sequence ID" value="KAK3386628.1"/>
    <property type="molecule type" value="Genomic_DNA"/>
</dbReference>
<reference evidence="2" key="1">
    <citation type="journal article" date="2023" name="Mol. Phylogenet. Evol.">
        <title>Genome-scale phylogeny and comparative genomics of the fungal order Sordariales.</title>
        <authorList>
            <person name="Hensen N."/>
            <person name="Bonometti L."/>
            <person name="Westerberg I."/>
            <person name="Brannstrom I.O."/>
            <person name="Guillou S."/>
            <person name="Cros-Aarteil S."/>
            <person name="Calhoun S."/>
            <person name="Haridas S."/>
            <person name="Kuo A."/>
            <person name="Mondo S."/>
            <person name="Pangilinan J."/>
            <person name="Riley R."/>
            <person name="LaButti K."/>
            <person name="Andreopoulos B."/>
            <person name="Lipzen A."/>
            <person name="Chen C."/>
            <person name="Yan M."/>
            <person name="Daum C."/>
            <person name="Ng V."/>
            <person name="Clum A."/>
            <person name="Steindorff A."/>
            <person name="Ohm R.A."/>
            <person name="Martin F."/>
            <person name="Silar P."/>
            <person name="Natvig D.O."/>
            <person name="Lalanne C."/>
            <person name="Gautier V."/>
            <person name="Ament-Velasquez S.L."/>
            <person name="Kruys A."/>
            <person name="Hutchinson M.I."/>
            <person name="Powell A.J."/>
            <person name="Barry K."/>
            <person name="Miller A.N."/>
            <person name="Grigoriev I.V."/>
            <person name="Debuchy R."/>
            <person name="Gladieux P."/>
            <person name="Hiltunen Thoren M."/>
            <person name="Johannesson H."/>
        </authorList>
    </citation>
    <scope>NUCLEOTIDE SEQUENCE</scope>
    <source>
        <strain evidence="2">CBS 232.78</strain>
    </source>
</reference>
<keyword evidence="3" id="KW-1185">Reference proteome</keyword>
<organism evidence="2 3">
    <name type="scientific">Podospora didyma</name>
    <dbReference type="NCBI Taxonomy" id="330526"/>
    <lineage>
        <taxon>Eukaryota</taxon>
        <taxon>Fungi</taxon>
        <taxon>Dikarya</taxon>
        <taxon>Ascomycota</taxon>
        <taxon>Pezizomycotina</taxon>
        <taxon>Sordariomycetes</taxon>
        <taxon>Sordariomycetidae</taxon>
        <taxon>Sordariales</taxon>
        <taxon>Podosporaceae</taxon>
        <taxon>Podospora</taxon>
    </lineage>
</organism>
<feature type="signal peptide" evidence="1">
    <location>
        <begin position="1"/>
        <end position="24"/>
    </location>
</feature>
<evidence type="ECO:0000313" key="2">
    <source>
        <dbReference type="EMBL" id="KAK3386628.1"/>
    </source>
</evidence>
<keyword evidence="1" id="KW-0732">Signal</keyword>
<dbReference type="Proteomes" id="UP001285441">
    <property type="component" value="Unassembled WGS sequence"/>
</dbReference>
<proteinExistence type="predicted"/>
<evidence type="ECO:0000313" key="3">
    <source>
        <dbReference type="Proteomes" id="UP001285441"/>
    </source>
</evidence>
<comment type="caution">
    <text evidence="2">The sequence shown here is derived from an EMBL/GenBank/DDBJ whole genome shotgun (WGS) entry which is preliminary data.</text>
</comment>
<reference evidence="2" key="2">
    <citation type="submission" date="2023-06" db="EMBL/GenBank/DDBJ databases">
        <authorList>
            <consortium name="Lawrence Berkeley National Laboratory"/>
            <person name="Haridas S."/>
            <person name="Hensen N."/>
            <person name="Bonometti L."/>
            <person name="Westerberg I."/>
            <person name="Brannstrom I.O."/>
            <person name="Guillou S."/>
            <person name="Cros-Aarteil S."/>
            <person name="Calhoun S."/>
            <person name="Kuo A."/>
            <person name="Mondo S."/>
            <person name="Pangilinan J."/>
            <person name="Riley R."/>
            <person name="LaButti K."/>
            <person name="Andreopoulos B."/>
            <person name="Lipzen A."/>
            <person name="Chen C."/>
            <person name="Yanf M."/>
            <person name="Daum C."/>
            <person name="Ng V."/>
            <person name="Clum A."/>
            <person name="Steindorff A."/>
            <person name="Ohm R."/>
            <person name="Martin F."/>
            <person name="Silar P."/>
            <person name="Natvig D."/>
            <person name="Lalanne C."/>
            <person name="Gautier V."/>
            <person name="Ament-velasquez S.L."/>
            <person name="Kruys A."/>
            <person name="Hutchinson M.I."/>
            <person name="Powell A.J."/>
            <person name="Barry K."/>
            <person name="Miller A.N."/>
            <person name="Grigoriev I.V."/>
            <person name="Debuchy R."/>
            <person name="Gladieux P."/>
            <person name="Thoren M.H."/>
            <person name="Johannesson H."/>
        </authorList>
    </citation>
    <scope>NUCLEOTIDE SEQUENCE</scope>
    <source>
        <strain evidence="2">CBS 232.78</strain>
    </source>
</reference>
<protein>
    <recommendedName>
        <fullName evidence="4">Secreted protein</fullName>
    </recommendedName>
</protein>
<evidence type="ECO:0008006" key="4">
    <source>
        <dbReference type="Google" id="ProtNLM"/>
    </source>
</evidence>
<accession>A0AAE0NRZ9</accession>
<sequence>MVFCFCRHCYTLLLLLSLSTPAGHLHPSRCSHSRHGTQKDATHDIIDKLQLFRKLLYQDSHHTHAHAHAHTQVETKRIQKELVIRGPTPCILAAHTLALPFIHDYYTLIVSRSLMLTLFLAVGNIQLFSVISGLRSTCGYGLGEEPRKWNWKGSCFCPRIIR</sequence>
<dbReference type="AlphaFoldDB" id="A0AAE0NRZ9"/>